<sequence length="204" mass="22887">MKMKRVLIAVLIGVASMSSITAKAQISINVNIGQQPAWGPTGYDHVDYYYLPDVDAYYYVPGQQYVYQDNGAWVWRSSLPSRYSGYDLYSGYKVVMNTPRPYLSHQTHITQYSRYKNYGSKQSLIRDSRDAKYVNARKGNYNKPAQSRPNQSRPAQVNSSPSKQAQVRPNQGRPTEVRSSQNNKGNGGRPGGHQQGNTRGKGGN</sequence>
<protein>
    <recommendedName>
        <fullName evidence="5">YXWGXW repeat-containing protein</fullName>
    </recommendedName>
</protein>
<dbReference type="AlphaFoldDB" id="A0A4R6IHP3"/>
<dbReference type="EMBL" id="SNWM01000004">
    <property type="protein sequence ID" value="TDO20775.1"/>
    <property type="molecule type" value="Genomic_DNA"/>
</dbReference>
<evidence type="ECO:0000313" key="3">
    <source>
        <dbReference type="EMBL" id="TDO20775.1"/>
    </source>
</evidence>
<feature type="compositionally biased region" description="Gly residues" evidence="1">
    <location>
        <begin position="185"/>
        <end position="204"/>
    </location>
</feature>
<comment type="caution">
    <text evidence="3">The sequence shown here is derived from an EMBL/GenBank/DDBJ whole genome shotgun (WGS) entry which is preliminary data.</text>
</comment>
<evidence type="ECO:0000313" key="4">
    <source>
        <dbReference type="Proteomes" id="UP000295499"/>
    </source>
</evidence>
<accession>A0A4R6IHP3</accession>
<dbReference type="RefSeq" id="WP_133557541.1">
    <property type="nucleotide sequence ID" value="NZ_SNWM01000004.1"/>
</dbReference>
<organism evidence="3 4">
    <name type="scientific">Pedobacter duraquae</name>
    <dbReference type="NCBI Taxonomy" id="425511"/>
    <lineage>
        <taxon>Bacteria</taxon>
        <taxon>Pseudomonadati</taxon>
        <taxon>Bacteroidota</taxon>
        <taxon>Sphingobacteriia</taxon>
        <taxon>Sphingobacteriales</taxon>
        <taxon>Sphingobacteriaceae</taxon>
        <taxon>Pedobacter</taxon>
    </lineage>
</organism>
<keyword evidence="2" id="KW-0732">Signal</keyword>
<keyword evidence="4" id="KW-1185">Reference proteome</keyword>
<evidence type="ECO:0008006" key="5">
    <source>
        <dbReference type="Google" id="ProtNLM"/>
    </source>
</evidence>
<proteinExistence type="predicted"/>
<dbReference type="OrthoDB" id="799522at2"/>
<dbReference type="Proteomes" id="UP000295499">
    <property type="component" value="Unassembled WGS sequence"/>
</dbReference>
<gene>
    <name evidence="3" type="ORF">CLV32_3409</name>
</gene>
<feature type="region of interest" description="Disordered" evidence="1">
    <location>
        <begin position="139"/>
        <end position="204"/>
    </location>
</feature>
<reference evidence="3 4" key="1">
    <citation type="submission" date="2019-03" db="EMBL/GenBank/DDBJ databases">
        <title>Genomic Encyclopedia of Archaeal and Bacterial Type Strains, Phase II (KMG-II): from individual species to whole genera.</title>
        <authorList>
            <person name="Goeker M."/>
        </authorList>
    </citation>
    <scope>NUCLEOTIDE SEQUENCE [LARGE SCALE GENOMIC DNA]</scope>
    <source>
        <strain evidence="3 4">DSM 19034</strain>
    </source>
</reference>
<feature type="signal peptide" evidence="2">
    <location>
        <begin position="1"/>
        <end position="24"/>
    </location>
</feature>
<name>A0A4R6IHP3_9SPHI</name>
<evidence type="ECO:0000256" key="1">
    <source>
        <dbReference type="SAM" id="MobiDB-lite"/>
    </source>
</evidence>
<evidence type="ECO:0000256" key="2">
    <source>
        <dbReference type="SAM" id="SignalP"/>
    </source>
</evidence>
<feature type="chain" id="PRO_5020180743" description="YXWGXW repeat-containing protein" evidence="2">
    <location>
        <begin position="25"/>
        <end position="204"/>
    </location>
</feature>
<feature type="compositionally biased region" description="Polar residues" evidence="1">
    <location>
        <begin position="143"/>
        <end position="180"/>
    </location>
</feature>